<feature type="transmembrane region" description="Helical" evidence="9">
    <location>
        <begin position="100"/>
        <end position="118"/>
    </location>
</feature>
<evidence type="ECO:0000256" key="1">
    <source>
        <dbReference type="ARBA" id="ARBA00004127"/>
    </source>
</evidence>
<keyword evidence="9" id="KW-1003">Cell membrane</keyword>
<keyword evidence="8 9" id="KW-0472">Membrane</keyword>
<keyword evidence="4 9" id="KW-0812">Transmembrane</keyword>
<dbReference type="GO" id="GO:0005886">
    <property type="term" value="C:plasma membrane"/>
    <property type="evidence" value="ECO:0007669"/>
    <property type="project" value="UniProtKB-SubCell"/>
</dbReference>
<dbReference type="AlphaFoldDB" id="I3YA78"/>
<dbReference type="PIRSF" id="PIRSF006102">
    <property type="entry name" value="NQR_DE"/>
    <property type="match status" value="1"/>
</dbReference>
<evidence type="ECO:0000313" key="12">
    <source>
        <dbReference type="Proteomes" id="UP000006062"/>
    </source>
</evidence>
<dbReference type="KEGG" id="tvi:Thivi_1936"/>
<comment type="subunit">
    <text evidence="9">The complex is composed of six subunits: RnfA, RnfB, RnfC, RnfD, RnfE and RnfG.</text>
</comment>
<dbReference type="RefSeq" id="WP_014778353.1">
    <property type="nucleotide sequence ID" value="NC_018012.1"/>
</dbReference>
<evidence type="ECO:0000256" key="5">
    <source>
        <dbReference type="ARBA" id="ARBA00022967"/>
    </source>
</evidence>
<evidence type="ECO:0000256" key="3">
    <source>
        <dbReference type="ARBA" id="ARBA00022519"/>
    </source>
</evidence>
<keyword evidence="12" id="KW-1185">Reference proteome</keyword>
<dbReference type="InterPro" id="IPR010968">
    <property type="entry name" value="RnfE"/>
</dbReference>
<sequence>MSDNKGYDAILGEGLWGNNQMLVALLGLCPLLATTTSATNGLGMGIATTAVLTCSNGTVSLVRHLVRPEVRIPVFVLVIASFVTLVELLMQAFFYELYLVLGLFISLIVVNCIIIGRAESFASKNRLDRALLDGLAVGLGATLVLTTLGGLRELAAQGTLFDQIHLLLGEGARGLTLRLGDDFQGALIAILPPGAFIGLGLMIAFKNLIDQRLKRRSRSRPIRPGSMTGFVPAPPARSDCPRVRNRANFGNRLIRGQTP</sequence>
<feature type="transmembrane region" description="Helical" evidence="9">
    <location>
        <begin position="130"/>
        <end position="151"/>
    </location>
</feature>
<evidence type="ECO:0000256" key="7">
    <source>
        <dbReference type="ARBA" id="ARBA00022989"/>
    </source>
</evidence>
<dbReference type="GO" id="GO:0022900">
    <property type="term" value="P:electron transport chain"/>
    <property type="evidence" value="ECO:0007669"/>
    <property type="project" value="UniProtKB-UniRule"/>
</dbReference>
<dbReference type="GO" id="GO:0012505">
    <property type="term" value="C:endomembrane system"/>
    <property type="evidence" value="ECO:0007669"/>
    <property type="project" value="UniProtKB-SubCell"/>
</dbReference>
<feature type="region of interest" description="Disordered" evidence="10">
    <location>
        <begin position="216"/>
        <end position="238"/>
    </location>
</feature>
<keyword evidence="7 9" id="KW-1133">Transmembrane helix</keyword>
<dbReference type="OrthoDB" id="9782945at2"/>
<keyword evidence="3 9" id="KW-0997">Cell inner membrane</keyword>
<feature type="transmembrane region" description="Helical" evidence="9">
    <location>
        <begin position="186"/>
        <end position="209"/>
    </location>
</feature>
<keyword evidence="6 9" id="KW-0249">Electron transport</keyword>
<name>I3YA78_THIV6</name>
<reference evidence="11 12" key="1">
    <citation type="submission" date="2012-06" db="EMBL/GenBank/DDBJ databases">
        <title>Complete sequence of Thiocystis violascens DSM 198.</title>
        <authorList>
            <consortium name="US DOE Joint Genome Institute"/>
            <person name="Lucas S."/>
            <person name="Han J."/>
            <person name="Lapidus A."/>
            <person name="Cheng J.-F."/>
            <person name="Goodwin L."/>
            <person name="Pitluck S."/>
            <person name="Peters L."/>
            <person name="Ovchinnikova G."/>
            <person name="Teshima H."/>
            <person name="Detter J.C."/>
            <person name="Han C."/>
            <person name="Tapia R."/>
            <person name="Land M."/>
            <person name="Hauser L."/>
            <person name="Kyrpides N."/>
            <person name="Ivanova N."/>
            <person name="Pagani I."/>
            <person name="Vogl K."/>
            <person name="Liu Z."/>
            <person name="Frigaard N.-U."/>
            <person name="Bryant D."/>
            <person name="Woyke T."/>
        </authorList>
    </citation>
    <scope>NUCLEOTIDE SEQUENCE [LARGE SCALE GENOMIC DNA]</scope>
    <source>
        <strain evidence="12">ATCC 17096 / DSM 198 / 6111</strain>
    </source>
</reference>
<feature type="transmembrane region" description="Helical" evidence="9">
    <location>
        <begin position="21"/>
        <end position="38"/>
    </location>
</feature>
<evidence type="ECO:0000256" key="8">
    <source>
        <dbReference type="ARBA" id="ARBA00023136"/>
    </source>
</evidence>
<dbReference type="HAMAP" id="MF_00478">
    <property type="entry name" value="RsxE_RnfE"/>
    <property type="match status" value="1"/>
</dbReference>
<dbReference type="PANTHER" id="PTHR30586:SF0">
    <property type="entry name" value="ION-TRANSLOCATING OXIDOREDUCTASE COMPLEX SUBUNIT E"/>
    <property type="match status" value="1"/>
</dbReference>
<dbReference type="NCBIfam" id="NF009070">
    <property type="entry name" value="PRK12405.1"/>
    <property type="match status" value="1"/>
</dbReference>
<keyword evidence="5 9" id="KW-1278">Translocase</keyword>
<comment type="subcellular location">
    <subcellularLocation>
        <location evidence="9">Cell inner membrane</location>
        <topology evidence="9">Multi-pass membrane protein</topology>
    </subcellularLocation>
    <subcellularLocation>
        <location evidence="1">Endomembrane system</location>
        <topology evidence="1">Multi-pass membrane protein</topology>
    </subcellularLocation>
</comment>
<accession>I3YA78</accession>
<keyword evidence="2 9" id="KW-0813">Transport</keyword>
<dbReference type="EMBL" id="CP003154">
    <property type="protein sequence ID" value="AFL73896.1"/>
    <property type="molecule type" value="Genomic_DNA"/>
</dbReference>
<dbReference type="HOGENOM" id="CLU_046659_0_0_6"/>
<feature type="transmembrane region" description="Helical" evidence="9">
    <location>
        <begin position="74"/>
        <end position="94"/>
    </location>
</feature>
<dbReference type="Proteomes" id="UP000006062">
    <property type="component" value="Chromosome"/>
</dbReference>
<dbReference type="Pfam" id="PF02508">
    <property type="entry name" value="Rnf-Nqr"/>
    <property type="match status" value="1"/>
</dbReference>
<dbReference type="NCBIfam" id="TIGR01948">
    <property type="entry name" value="rnfE"/>
    <property type="match status" value="1"/>
</dbReference>
<evidence type="ECO:0000256" key="2">
    <source>
        <dbReference type="ARBA" id="ARBA00022448"/>
    </source>
</evidence>
<dbReference type="eggNOG" id="COG4660">
    <property type="taxonomic scope" value="Bacteria"/>
</dbReference>
<dbReference type="STRING" id="765911.Thivi_1936"/>
<dbReference type="EC" id="7.-.-.-" evidence="9"/>
<comment type="function">
    <text evidence="9">Part of a membrane-bound complex that couples electron transfer with translocation of ions across the membrane.</text>
</comment>
<evidence type="ECO:0000256" key="10">
    <source>
        <dbReference type="SAM" id="MobiDB-lite"/>
    </source>
</evidence>
<evidence type="ECO:0000256" key="6">
    <source>
        <dbReference type="ARBA" id="ARBA00022982"/>
    </source>
</evidence>
<dbReference type="PANTHER" id="PTHR30586">
    <property type="entry name" value="ELECTRON TRANSPORT COMPLEX PROTEIN RNFE"/>
    <property type="match status" value="1"/>
</dbReference>
<dbReference type="InterPro" id="IPR003667">
    <property type="entry name" value="NqrDE/RnfAE"/>
</dbReference>
<evidence type="ECO:0000313" key="11">
    <source>
        <dbReference type="EMBL" id="AFL73896.1"/>
    </source>
</evidence>
<evidence type="ECO:0000256" key="9">
    <source>
        <dbReference type="HAMAP-Rule" id="MF_00478"/>
    </source>
</evidence>
<proteinExistence type="inferred from homology"/>
<organism evidence="11 12">
    <name type="scientific">Thiocystis violascens (strain ATCC 17096 / DSM 198 / 6111)</name>
    <name type="common">Chromatium violascens</name>
    <dbReference type="NCBI Taxonomy" id="765911"/>
    <lineage>
        <taxon>Bacteria</taxon>
        <taxon>Pseudomonadati</taxon>
        <taxon>Pseudomonadota</taxon>
        <taxon>Gammaproteobacteria</taxon>
        <taxon>Chromatiales</taxon>
        <taxon>Chromatiaceae</taxon>
        <taxon>Thiocystis</taxon>
    </lineage>
</organism>
<protein>
    <recommendedName>
        <fullName evidence="9">Ion-translocating oxidoreductase complex subunit E</fullName>
        <ecNumber evidence="9">7.-.-.-</ecNumber>
    </recommendedName>
    <alternativeName>
        <fullName evidence="9">Rnf electron transport complex subunit E</fullName>
    </alternativeName>
</protein>
<comment type="similarity">
    <text evidence="9">Belongs to the NqrDE/RnfAE family.</text>
</comment>
<gene>
    <name evidence="9" type="primary">rnfE</name>
    <name evidence="11" type="ordered locus">Thivi_1936</name>
</gene>
<evidence type="ECO:0000256" key="4">
    <source>
        <dbReference type="ARBA" id="ARBA00022692"/>
    </source>
</evidence>